<evidence type="ECO:0000313" key="2">
    <source>
        <dbReference type="EMBL" id="GMT22524.1"/>
    </source>
</evidence>
<keyword evidence="1" id="KW-0472">Membrane</keyword>
<dbReference type="EMBL" id="BTSY01000004">
    <property type="protein sequence ID" value="GMT22524.1"/>
    <property type="molecule type" value="Genomic_DNA"/>
</dbReference>
<feature type="transmembrane region" description="Helical" evidence="1">
    <location>
        <begin position="21"/>
        <end position="44"/>
    </location>
</feature>
<feature type="transmembrane region" description="Helical" evidence="1">
    <location>
        <begin position="56"/>
        <end position="80"/>
    </location>
</feature>
<comment type="caution">
    <text evidence="2">The sequence shown here is derived from an EMBL/GenBank/DDBJ whole genome shotgun (WGS) entry which is preliminary data.</text>
</comment>
<evidence type="ECO:0008006" key="4">
    <source>
        <dbReference type="Google" id="ProtNLM"/>
    </source>
</evidence>
<proteinExistence type="predicted"/>
<organism evidence="2 3">
    <name type="scientific">Pristionchus fissidentatus</name>
    <dbReference type="NCBI Taxonomy" id="1538716"/>
    <lineage>
        <taxon>Eukaryota</taxon>
        <taxon>Metazoa</taxon>
        <taxon>Ecdysozoa</taxon>
        <taxon>Nematoda</taxon>
        <taxon>Chromadorea</taxon>
        <taxon>Rhabditida</taxon>
        <taxon>Rhabditina</taxon>
        <taxon>Diplogasteromorpha</taxon>
        <taxon>Diplogasteroidea</taxon>
        <taxon>Neodiplogasteridae</taxon>
        <taxon>Pristionchus</taxon>
    </lineage>
</organism>
<dbReference type="Pfam" id="PF10321">
    <property type="entry name" value="7TM_GPCR_Srt"/>
    <property type="match status" value="1"/>
</dbReference>
<gene>
    <name evidence="2" type="ORF">PFISCL1PPCAC_13821</name>
</gene>
<reference evidence="2" key="1">
    <citation type="submission" date="2023-10" db="EMBL/GenBank/DDBJ databases">
        <title>Genome assembly of Pristionchus species.</title>
        <authorList>
            <person name="Yoshida K."/>
            <person name="Sommer R.J."/>
        </authorList>
    </citation>
    <scope>NUCLEOTIDE SEQUENCE</scope>
    <source>
        <strain evidence="2">RS5133</strain>
    </source>
</reference>
<name>A0AAV5VXS2_9BILA</name>
<keyword evidence="1" id="KW-0812">Transmembrane</keyword>
<accession>A0AAV5VXS2</accession>
<keyword evidence="3" id="KW-1185">Reference proteome</keyword>
<dbReference type="Proteomes" id="UP001432322">
    <property type="component" value="Unassembled WGS sequence"/>
</dbReference>
<keyword evidence="1" id="KW-1133">Transmembrane helix</keyword>
<evidence type="ECO:0000313" key="3">
    <source>
        <dbReference type="Proteomes" id="UP001432322"/>
    </source>
</evidence>
<dbReference type="PANTHER" id="PTHR23021">
    <property type="entry name" value="SERPENTINE RECEPTOR, CLASS T"/>
    <property type="match status" value="1"/>
</dbReference>
<sequence>MLYVPCMISLGRDMHSSCIKIMFWLGLLDLAAIAANCVLFGFILMQGAVYCSDPGLVTITGVMGYGTWCTASTFCQLLALNRLFDMMSMSNYFTVSY</sequence>
<dbReference type="InterPro" id="IPR019425">
    <property type="entry name" value="7TM_GPCR_serpentine_rcpt_Srt"/>
</dbReference>
<protein>
    <recommendedName>
        <fullName evidence="4">G protein-coupled receptor</fullName>
    </recommendedName>
</protein>
<evidence type="ECO:0000256" key="1">
    <source>
        <dbReference type="SAM" id="Phobius"/>
    </source>
</evidence>
<dbReference type="AlphaFoldDB" id="A0AAV5VXS2"/>
<dbReference type="PANTHER" id="PTHR23021:SF11">
    <property type="entry name" value="SERPENTINE RECEPTOR, CLASS T"/>
    <property type="match status" value="1"/>
</dbReference>